<dbReference type="PANTHER" id="PTHR45784:SF3">
    <property type="entry name" value="C-TYPE LECTIN DOMAIN FAMILY 4 MEMBER K-LIKE-RELATED"/>
    <property type="match status" value="1"/>
</dbReference>
<proteinExistence type="predicted"/>
<dbReference type="InterPro" id="IPR001304">
    <property type="entry name" value="C-type_lectin-like"/>
</dbReference>
<evidence type="ECO:0000313" key="3">
    <source>
        <dbReference type="Proteomes" id="UP000265000"/>
    </source>
</evidence>
<dbReference type="InterPro" id="IPR016186">
    <property type="entry name" value="C-type_lectin-like/link_sf"/>
</dbReference>
<reference evidence="2" key="2">
    <citation type="submission" date="2025-09" db="UniProtKB">
        <authorList>
            <consortium name="Ensembl"/>
        </authorList>
    </citation>
    <scope>IDENTIFICATION</scope>
</reference>
<dbReference type="SUPFAM" id="SSF56436">
    <property type="entry name" value="C-type lectin-like"/>
    <property type="match status" value="1"/>
</dbReference>
<accession>A0A3Q2TKK0</accession>
<dbReference type="STRING" id="8078.ENSFHEP00000016825"/>
<dbReference type="InterPro" id="IPR016187">
    <property type="entry name" value="CTDL_fold"/>
</dbReference>
<dbReference type="PANTHER" id="PTHR45784">
    <property type="entry name" value="C-TYPE LECTIN DOMAIN FAMILY 20 MEMBER A-RELATED"/>
    <property type="match status" value="1"/>
</dbReference>
<organism evidence="2 3">
    <name type="scientific">Fundulus heteroclitus</name>
    <name type="common">Killifish</name>
    <name type="synonym">Mummichog</name>
    <dbReference type="NCBI Taxonomy" id="8078"/>
    <lineage>
        <taxon>Eukaryota</taxon>
        <taxon>Metazoa</taxon>
        <taxon>Chordata</taxon>
        <taxon>Craniata</taxon>
        <taxon>Vertebrata</taxon>
        <taxon>Euteleostomi</taxon>
        <taxon>Actinopterygii</taxon>
        <taxon>Neopterygii</taxon>
        <taxon>Teleostei</taxon>
        <taxon>Neoteleostei</taxon>
        <taxon>Acanthomorphata</taxon>
        <taxon>Ovalentaria</taxon>
        <taxon>Atherinomorphae</taxon>
        <taxon>Cyprinodontiformes</taxon>
        <taxon>Fundulidae</taxon>
        <taxon>Fundulus</taxon>
    </lineage>
</organism>
<evidence type="ECO:0000259" key="1">
    <source>
        <dbReference type="PROSITE" id="PS50041"/>
    </source>
</evidence>
<reference evidence="2" key="1">
    <citation type="submission" date="2025-08" db="UniProtKB">
        <authorList>
            <consortium name="Ensembl"/>
        </authorList>
    </citation>
    <scope>IDENTIFICATION</scope>
</reference>
<evidence type="ECO:0000313" key="2">
    <source>
        <dbReference type="Ensembl" id="ENSFHEP00000016825.1"/>
    </source>
</evidence>
<sequence length="165" mass="19162">MWSGKPDKRSPKYRNWETSDGDPDFISANQFCVCIGDSGGWWDYNWTSGRTEFVLVNEKMSWSDAQRYCQDKFVDLANIGNSTENQQVQKLVPTGNWAWTGLHRNENIYWSDQSSFVFRNWANVSNQIGSREVICGAVAETKLATWRFLPCEDKRPFVCYRFTGE</sequence>
<dbReference type="PROSITE" id="PS50041">
    <property type="entry name" value="C_TYPE_LECTIN_2"/>
    <property type="match status" value="1"/>
</dbReference>
<dbReference type="Gene3D" id="3.10.100.10">
    <property type="entry name" value="Mannose-Binding Protein A, subunit A"/>
    <property type="match status" value="1"/>
</dbReference>
<dbReference type="GeneTree" id="ENSGT00940000174504"/>
<feature type="domain" description="C-type lectin" evidence="1">
    <location>
        <begin position="48"/>
        <end position="160"/>
    </location>
</feature>
<protein>
    <recommendedName>
        <fullName evidence="1">C-type lectin domain-containing protein</fullName>
    </recommendedName>
</protein>
<dbReference type="Ensembl" id="ENSFHET00000025310.1">
    <property type="protein sequence ID" value="ENSFHEP00000016825.1"/>
    <property type="gene ID" value="ENSFHEG00000018513.1"/>
</dbReference>
<dbReference type="AlphaFoldDB" id="A0A3Q2TKK0"/>
<dbReference type="Proteomes" id="UP000265000">
    <property type="component" value="Unplaced"/>
</dbReference>
<keyword evidence="3" id="KW-1185">Reference proteome</keyword>
<name>A0A3Q2TKK0_FUNHE</name>
<dbReference type="SMART" id="SM00034">
    <property type="entry name" value="CLECT"/>
    <property type="match status" value="1"/>
</dbReference>
<dbReference type="Pfam" id="PF00059">
    <property type="entry name" value="Lectin_C"/>
    <property type="match status" value="1"/>
</dbReference>